<evidence type="ECO:0000313" key="3">
    <source>
        <dbReference type="Proteomes" id="UP000233469"/>
    </source>
</evidence>
<reference evidence="2 3" key="2">
    <citation type="submission" date="2017-10" db="EMBL/GenBank/DDBJ databases">
        <title>Extensive intraspecific genome diversity in a model arbuscular mycorrhizal fungus.</title>
        <authorList>
            <person name="Chen E.C.H."/>
            <person name="Morin E."/>
            <person name="Baudet D."/>
            <person name="Noel J."/>
            <person name="Ndikumana S."/>
            <person name="Charron P."/>
            <person name="St-Onge C."/>
            <person name="Giorgi J."/>
            <person name="Grigoriev I.V."/>
            <person name="Roux C."/>
            <person name="Martin F.M."/>
            <person name="Corradi N."/>
        </authorList>
    </citation>
    <scope>NUCLEOTIDE SEQUENCE [LARGE SCALE GENOMIC DNA]</scope>
    <source>
        <strain evidence="2 3">C2</strain>
    </source>
</reference>
<dbReference type="Proteomes" id="UP000233469">
    <property type="component" value="Unassembled WGS sequence"/>
</dbReference>
<proteinExistence type="predicted"/>
<accession>A0A2N1NZZ8</accession>
<organism evidence="2 3">
    <name type="scientific">Rhizophagus irregularis</name>
    <dbReference type="NCBI Taxonomy" id="588596"/>
    <lineage>
        <taxon>Eukaryota</taxon>
        <taxon>Fungi</taxon>
        <taxon>Fungi incertae sedis</taxon>
        <taxon>Mucoromycota</taxon>
        <taxon>Glomeromycotina</taxon>
        <taxon>Glomeromycetes</taxon>
        <taxon>Glomerales</taxon>
        <taxon>Glomeraceae</taxon>
        <taxon>Rhizophagus</taxon>
    </lineage>
</organism>
<feature type="non-terminal residue" evidence="2">
    <location>
        <position position="79"/>
    </location>
</feature>
<comment type="caution">
    <text evidence="2">The sequence shown here is derived from an EMBL/GenBank/DDBJ whole genome shotgun (WGS) entry which is preliminary data.</text>
</comment>
<sequence>MSSNDAFQGKYNLKAWKKNWKLIKENETLQNQIKQIEKLTLGVKLIELEDENNSLHEKEEELKKENKQLEEKLTNLGQE</sequence>
<feature type="compositionally biased region" description="Basic and acidic residues" evidence="1">
    <location>
        <begin position="54"/>
        <end position="73"/>
    </location>
</feature>
<name>A0A2N1NZZ8_9GLOM</name>
<protein>
    <submittedName>
        <fullName evidence="2">Uncharacterized protein</fullName>
    </submittedName>
</protein>
<dbReference type="VEuPathDB" id="FungiDB:FUN_005436"/>
<evidence type="ECO:0000313" key="2">
    <source>
        <dbReference type="EMBL" id="PKK79474.1"/>
    </source>
</evidence>
<gene>
    <name evidence="2" type="ORF">RhiirC2_727176</name>
</gene>
<dbReference type="AlphaFoldDB" id="A0A2N1NZZ8"/>
<feature type="region of interest" description="Disordered" evidence="1">
    <location>
        <begin position="54"/>
        <end position="79"/>
    </location>
</feature>
<dbReference type="EMBL" id="LLXL01000044">
    <property type="protein sequence ID" value="PKK79474.1"/>
    <property type="molecule type" value="Genomic_DNA"/>
</dbReference>
<reference evidence="2 3" key="1">
    <citation type="submission" date="2016-04" db="EMBL/GenBank/DDBJ databases">
        <title>Genome analyses suggest a sexual origin of heterokaryosis in a supposedly ancient asexual fungus.</title>
        <authorList>
            <person name="Ropars J."/>
            <person name="Sedzielewska K."/>
            <person name="Noel J."/>
            <person name="Charron P."/>
            <person name="Farinelli L."/>
            <person name="Marton T."/>
            <person name="Kruger M."/>
            <person name="Pelin A."/>
            <person name="Brachmann A."/>
            <person name="Corradi N."/>
        </authorList>
    </citation>
    <scope>NUCLEOTIDE SEQUENCE [LARGE SCALE GENOMIC DNA]</scope>
    <source>
        <strain evidence="2 3">C2</strain>
    </source>
</reference>
<evidence type="ECO:0000256" key="1">
    <source>
        <dbReference type="SAM" id="MobiDB-lite"/>
    </source>
</evidence>